<dbReference type="Proteomes" id="UP000183832">
    <property type="component" value="Unassembled WGS sequence"/>
</dbReference>
<protein>
    <submittedName>
        <fullName evidence="2">CLUMA_CG006802, isoform A</fullName>
    </submittedName>
</protein>
<name>A0A1J1HZ74_9DIPT</name>
<proteinExistence type="predicted"/>
<evidence type="ECO:0000256" key="1">
    <source>
        <dbReference type="SAM" id="Phobius"/>
    </source>
</evidence>
<keyword evidence="3" id="KW-1185">Reference proteome</keyword>
<accession>A0A1J1HZ74</accession>
<keyword evidence="1" id="KW-0472">Membrane</keyword>
<keyword evidence="1" id="KW-0812">Transmembrane</keyword>
<sequence length="139" mass="16422">MLKGSFEIDLCDEASISTLLEIISRQGMEEKMLRLTIRIWNLKLFIKLSNYQMFTKYSVFYILNKKLFTLKKKILADGKSNEIDFESRKIIEKHRRVIRMAIFVTIALYATVILGSFLCCLIKVDEFLMITEIQLPWTR</sequence>
<reference evidence="2 3" key="1">
    <citation type="submission" date="2015-04" db="EMBL/GenBank/DDBJ databases">
        <authorList>
            <person name="Syromyatnikov M.Y."/>
            <person name="Popov V.N."/>
        </authorList>
    </citation>
    <scope>NUCLEOTIDE SEQUENCE [LARGE SCALE GENOMIC DNA]</scope>
</reference>
<dbReference type="AlphaFoldDB" id="A0A1J1HZ74"/>
<evidence type="ECO:0000313" key="3">
    <source>
        <dbReference type="Proteomes" id="UP000183832"/>
    </source>
</evidence>
<gene>
    <name evidence="2" type="ORF">CLUMA_CG006802</name>
</gene>
<organism evidence="2 3">
    <name type="scientific">Clunio marinus</name>
    <dbReference type="NCBI Taxonomy" id="568069"/>
    <lineage>
        <taxon>Eukaryota</taxon>
        <taxon>Metazoa</taxon>
        <taxon>Ecdysozoa</taxon>
        <taxon>Arthropoda</taxon>
        <taxon>Hexapoda</taxon>
        <taxon>Insecta</taxon>
        <taxon>Pterygota</taxon>
        <taxon>Neoptera</taxon>
        <taxon>Endopterygota</taxon>
        <taxon>Diptera</taxon>
        <taxon>Nematocera</taxon>
        <taxon>Chironomoidea</taxon>
        <taxon>Chironomidae</taxon>
        <taxon>Clunio</taxon>
    </lineage>
</organism>
<keyword evidence="1" id="KW-1133">Transmembrane helix</keyword>
<feature type="transmembrane region" description="Helical" evidence="1">
    <location>
        <begin position="97"/>
        <end position="118"/>
    </location>
</feature>
<evidence type="ECO:0000313" key="2">
    <source>
        <dbReference type="EMBL" id="CRK93259.1"/>
    </source>
</evidence>
<dbReference type="EMBL" id="CVRI01000037">
    <property type="protein sequence ID" value="CRK93259.1"/>
    <property type="molecule type" value="Genomic_DNA"/>
</dbReference>